<evidence type="ECO:0008006" key="6">
    <source>
        <dbReference type="Google" id="ProtNLM"/>
    </source>
</evidence>
<proteinExistence type="inferred from homology"/>
<protein>
    <recommendedName>
        <fullName evidence="6">Glycosyltransferase family 25 protein</fullName>
    </recommendedName>
</protein>
<evidence type="ECO:0000313" key="4">
    <source>
        <dbReference type="EMBL" id="KAL1593732.1"/>
    </source>
</evidence>
<comment type="caution">
    <text evidence="4">The sequence shown here is derived from an EMBL/GenBank/DDBJ whole genome shotgun (WGS) entry which is preliminary data.</text>
</comment>
<dbReference type="InterPro" id="IPR050757">
    <property type="entry name" value="Collagen_mod_GT25"/>
</dbReference>
<evidence type="ECO:0000256" key="1">
    <source>
        <dbReference type="ARBA" id="ARBA00006721"/>
    </source>
</evidence>
<dbReference type="Proteomes" id="UP001521785">
    <property type="component" value="Unassembled WGS sequence"/>
</dbReference>
<evidence type="ECO:0000256" key="3">
    <source>
        <dbReference type="ARBA" id="ARBA00022679"/>
    </source>
</evidence>
<evidence type="ECO:0000313" key="5">
    <source>
        <dbReference type="Proteomes" id="UP001521785"/>
    </source>
</evidence>
<dbReference type="EMBL" id="JAKJXO020000018">
    <property type="protein sequence ID" value="KAL1593732.1"/>
    <property type="molecule type" value="Genomic_DNA"/>
</dbReference>
<gene>
    <name evidence="4" type="ORF">SLS60_010464</name>
</gene>
<dbReference type="PANTHER" id="PTHR10730:SF53">
    <property type="entry name" value="GLYCOSYLTRANSFERASE 25 FAMILY MEMBER"/>
    <property type="match status" value="1"/>
</dbReference>
<evidence type="ECO:0000256" key="2">
    <source>
        <dbReference type="ARBA" id="ARBA00022676"/>
    </source>
</evidence>
<keyword evidence="2" id="KW-0328">Glycosyltransferase</keyword>
<reference evidence="4 5" key="1">
    <citation type="submission" date="2024-02" db="EMBL/GenBank/DDBJ databases">
        <title>De novo assembly and annotation of 12 fungi associated with fruit tree decline syndrome in Ontario, Canada.</title>
        <authorList>
            <person name="Sulman M."/>
            <person name="Ellouze W."/>
            <person name="Ilyukhin E."/>
        </authorList>
    </citation>
    <scope>NUCLEOTIDE SEQUENCE [LARGE SCALE GENOMIC DNA]</scope>
    <source>
        <strain evidence="4 5">M42-189</strain>
    </source>
</reference>
<comment type="similarity">
    <text evidence="1">Belongs to the glycosyltransferase 25 family.</text>
</comment>
<keyword evidence="3" id="KW-0808">Transferase</keyword>
<sequence>MLASSIFLTPRALGAYAVVILLFFTIRQLGTTHATYSTAEWTKGKVSHLTGAGSGPKPANATLDFQEIVFISMPYRTDRQDAMALTAAQTGLKLNKMIAGVPSADVHEKARPLTNHPGDDPNKPWLGVWRAHADAWRYIIDNDIQSALIMEDDLDWDVNVKEVFGLWNWQMKNNNSLAENMGRGKNGETCEYGCDWDHLSMGQCVYKPHPTDKTHFSYKDPNSPAIGSFTKDNKKEMIDHWKYKAEDAGVRLVTHSWAPLCTMGYAMTNRGARRALYQIGGFLAMDSPIDLEFIQHAKDGRLKSYTISPPTLVKWKVFGPGDTDNDYGFDFKANPDQDTTQGGGQSKGLLNSARQALKVLDGKFHTWKTDDKKDDKKKEGQ</sequence>
<organism evidence="4 5">
    <name type="scientific">Paraconiothyrium brasiliense</name>
    <dbReference type="NCBI Taxonomy" id="300254"/>
    <lineage>
        <taxon>Eukaryota</taxon>
        <taxon>Fungi</taxon>
        <taxon>Dikarya</taxon>
        <taxon>Ascomycota</taxon>
        <taxon>Pezizomycotina</taxon>
        <taxon>Dothideomycetes</taxon>
        <taxon>Pleosporomycetidae</taxon>
        <taxon>Pleosporales</taxon>
        <taxon>Massarineae</taxon>
        <taxon>Didymosphaeriaceae</taxon>
        <taxon>Paraconiothyrium</taxon>
    </lineage>
</organism>
<accession>A0ABR3QNK6</accession>
<name>A0ABR3QNK6_9PLEO</name>
<dbReference type="PANTHER" id="PTHR10730">
    <property type="entry name" value="PROCOLLAGEN-LYSINE,2-OXOGLUTARATE 5-DIOXYGENASE/GLYCOSYLTRANSFERASE 25 FAMILY MEMBER"/>
    <property type="match status" value="1"/>
</dbReference>
<keyword evidence="5" id="KW-1185">Reference proteome</keyword>